<evidence type="ECO:0000313" key="1">
    <source>
        <dbReference type="EMBL" id="AQY22581.1"/>
    </source>
</evidence>
<organism evidence="1 2">
    <name type="scientific">Riemerella anatipestifer</name>
    <name type="common">Moraxella anatipestifer</name>
    <dbReference type="NCBI Taxonomy" id="34085"/>
    <lineage>
        <taxon>Bacteria</taxon>
        <taxon>Pseudomonadati</taxon>
        <taxon>Bacteroidota</taxon>
        <taxon>Flavobacteriia</taxon>
        <taxon>Flavobacteriales</taxon>
        <taxon>Weeksellaceae</taxon>
        <taxon>Riemerella</taxon>
    </lineage>
</organism>
<sequence>MLLINSIAFFISKQQKRATLKSSSFAIIIEHFKDYSI</sequence>
<dbReference type="Proteomes" id="UP000189883">
    <property type="component" value="Chromosome"/>
</dbReference>
<name>A0A1S7DU43_RIEAN</name>
<accession>A0A1S7DU43</accession>
<proteinExistence type="predicted"/>
<evidence type="ECO:0000313" key="2">
    <source>
        <dbReference type="Proteomes" id="UP000189883"/>
    </source>
</evidence>
<protein>
    <submittedName>
        <fullName evidence="1">Uncharacterized protein</fullName>
    </submittedName>
</protein>
<dbReference type="EMBL" id="CP011859">
    <property type="protein sequence ID" value="AQY22581.1"/>
    <property type="molecule type" value="Genomic_DNA"/>
</dbReference>
<reference evidence="1 2" key="1">
    <citation type="submission" date="2015-06" db="EMBL/GenBank/DDBJ databases">
        <title>R. anatipestifer strain HXb2 is the most virulent strain so far, and the genome sequence would help us uncover the pathogenesis.</title>
        <authorList>
            <person name="Hu Q."/>
            <person name="Qi J."/>
            <person name="Bo H."/>
            <person name="Liu G."/>
            <person name="Tao M."/>
            <person name="Ding Y."/>
            <person name="Xue Y."/>
        </authorList>
    </citation>
    <scope>NUCLEOTIDE SEQUENCE [LARGE SCALE GENOMIC DNA]</scope>
    <source>
        <strain evidence="1 2">HXb2</strain>
    </source>
</reference>
<gene>
    <name evidence="1" type="ORF">AB406_1637</name>
</gene>
<dbReference type="AlphaFoldDB" id="A0A1S7DU43"/>